<feature type="region of interest" description="Disordered" evidence="1">
    <location>
        <begin position="1"/>
        <end position="22"/>
    </location>
</feature>
<name>M7T271_EUTLA</name>
<reference evidence="3" key="1">
    <citation type="journal article" date="2013" name="Genome Announc.">
        <title>Draft genome sequence of the grapevine dieback fungus Eutypa lata UCR-EL1.</title>
        <authorList>
            <person name="Blanco-Ulate B."/>
            <person name="Rolshausen P.E."/>
            <person name="Cantu D."/>
        </authorList>
    </citation>
    <scope>NUCLEOTIDE SEQUENCE [LARGE SCALE GENOMIC DNA]</scope>
    <source>
        <strain evidence="3">UCR-EL1</strain>
    </source>
</reference>
<keyword evidence="3" id="KW-1185">Reference proteome</keyword>
<dbReference type="OrthoDB" id="4869816at2759"/>
<dbReference type="EMBL" id="KB707138">
    <property type="protein sequence ID" value="EMR63926.1"/>
    <property type="molecule type" value="Genomic_DNA"/>
</dbReference>
<evidence type="ECO:0000313" key="3">
    <source>
        <dbReference type="Proteomes" id="UP000012174"/>
    </source>
</evidence>
<dbReference type="KEGG" id="ela:UCREL1_9114"/>
<dbReference type="eggNOG" id="ENOG502S4TT">
    <property type="taxonomic scope" value="Eukaryota"/>
</dbReference>
<organism evidence="2 3">
    <name type="scientific">Eutypa lata (strain UCR-EL1)</name>
    <name type="common">Grapevine dieback disease fungus</name>
    <name type="synonym">Eutypa armeniacae</name>
    <dbReference type="NCBI Taxonomy" id="1287681"/>
    <lineage>
        <taxon>Eukaryota</taxon>
        <taxon>Fungi</taxon>
        <taxon>Dikarya</taxon>
        <taxon>Ascomycota</taxon>
        <taxon>Pezizomycotina</taxon>
        <taxon>Sordariomycetes</taxon>
        <taxon>Xylariomycetidae</taxon>
        <taxon>Xylariales</taxon>
        <taxon>Diatrypaceae</taxon>
        <taxon>Eutypa</taxon>
    </lineage>
</organism>
<protein>
    <submittedName>
        <fullName evidence="2">Uncharacterized protein</fullName>
    </submittedName>
</protein>
<dbReference type="Proteomes" id="UP000012174">
    <property type="component" value="Unassembled WGS sequence"/>
</dbReference>
<evidence type="ECO:0000256" key="1">
    <source>
        <dbReference type="SAM" id="MobiDB-lite"/>
    </source>
</evidence>
<gene>
    <name evidence="2" type="ORF">UCREL1_9114</name>
</gene>
<dbReference type="HOGENOM" id="CLU_2073137_0_0_1"/>
<proteinExistence type="predicted"/>
<sequence>MPRPGFAKTADSTSPHPEPLMAPSWLQSWRQRQDGGPWGFVGFRTACYGDEQKWEEFKNKVQKIIEIPFTSAMEQGYPPHEIDAAQAQFEIRWIEDPDLASADAEKLRAKSSRVCALA</sequence>
<accession>M7T271</accession>
<dbReference type="AlphaFoldDB" id="M7T271"/>
<evidence type="ECO:0000313" key="2">
    <source>
        <dbReference type="EMBL" id="EMR63926.1"/>
    </source>
</evidence>